<evidence type="ECO:0000313" key="10">
    <source>
        <dbReference type="EMBL" id="OWU75106.1"/>
    </source>
</evidence>
<evidence type="ECO:0000313" key="11">
    <source>
        <dbReference type="Proteomes" id="UP000215377"/>
    </source>
</evidence>
<feature type="domain" description="ABC transmembrane type-1" evidence="9">
    <location>
        <begin position="73"/>
        <end position="296"/>
    </location>
</feature>
<dbReference type="Gene3D" id="1.10.3720.10">
    <property type="entry name" value="MetI-like"/>
    <property type="match status" value="1"/>
</dbReference>
<dbReference type="PANTHER" id="PTHR43227">
    <property type="entry name" value="BLL4140 PROTEIN"/>
    <property type="match status" value="1"/>
</dbReference>
<dbReference type="InterPro" id="IPR000515">
    <property type="entry name" value="MetI-like"/>
</dbReference>
<keyword evidence="3 8" id="KW-0813">Transport</keyword>
<evidence type="ECO:0000256" key="2">
    <source>
        <dbReference type="ARBA" id="ARBA00009306"/>
    </source>
</evidence>
<dbReference type="EMBL" id="AQQR01000003">
    <property type="protein sequence ID" value="OWU75106.1"/>
    <property type="molecule type" value="Genomic_DNA"/>
</dbReference>
<proteinExistence type="inferred from homology"/>
<name>A0A225NM37_9RHOB</name>
<evidence type="ECO:0000256" key="6">
    <source>
        <dbReference type="ARBA" id="ARBA00022989"/>
    </source>
</evidence>
<keyword evidence="5" id="KW-0812">Transmembrane</keyword>
<dbReference type="GO" id="GO:0005886">
    <property type="term" value="C:plasma membrane"/>
    <property type="evidence" value="ECO:0007669"/>
    <property type="project" value="UniProtKB-SubCell"/>
</dbReference>
<protein>
    <submittedName>
        <fullName evidence="10">ABC transporter permease</fullName>
    </submittedName>
</protein>
<comment type="similarity">
    <text evidence="2 8">Belongs to the binding-protein-dependent transport system permease family.</text>
</comment>
<evidence type="ECO:0000256" key="1">
    <source>
        <dbReference type="ARBA" id="ARBA00004651"/>
    </source>
</evidence>
<dbReference type="PANTHER" id="PTHR43227:SF8">
    <property type="entry name" value="DIACETYLCHITOBIOSE UPTAKE SYSTEM PERMEASE PROTEIN DASB"/>
    <property type="match status" value="1"/>
</dbReference>
<sequence length="307" mass="34249">MATGKRPRRWHIPLLLAPAAIVYTLVMIWPLVDSLRLSFFDEGAPGERIFVGLQNYRALFGSDLWWGQFWNALVNNFEFFAIHMLVQNPIGIALAAILSLPALRGKTVYRTIFFIPAVLSYVIVGFVWRLILSPTWGIAPDLLDRIGLGFLYQPWLGQTDTALITLSLISVWQFIGIPMMLIYAALLSIPDELIEAAECDGITGVAQFFKIKLPLLWPSIGIISILTFVGNFNAFDLVYVTQGPFAAPDGSTDLLGTFLFRTFFGSTSQLGDPYMGATIATAMFGIIVIGVLLYLFGIQRRLTYYQM</sequence>
<keyword evidence="4" id="KW-1003">Cell membrane</keyword>
<organism evidence="10 11">
    <name type="scientific">Marinibacterium profundimaris</name>
    <dbReference type="NCBI Taxonomy" id="1679460"/>
    <lineage>
        <taxon>Bacteria</taxon>
        <taxon>Pseudomonadati</taxon>
        <taxon>Pseudomonadota</taxon>
        <taxon>Alphaproteobacteria</taxon>
        <taxon>Rhodobacterales</taxon>
        <taxon>Paracoccaceae</taxon>
        <taxon>Marinibacterium</taxon>
    </lineage>
</organism>
<dbReference type="AlphaFoldDB" id="A0A225NM37"/>
<evidence type="ECO:0000256" key="8">
    <source>
        <dbReference type="RuleBase" id="RU363032"/>
    </source>
</evidence>
<reference evidence="10 11" key="1">
    <citation type="submission" date="2013-04" db="EMBL/GenBank/DDBJ databases">
        <title>Oceanicola sp. 22II1-22F33 Genome Sequencing.</title>
        <authorList>
            <person name="Lai Q."/>
            <person name="Li G."/>
            <person name="Shao Z."/>
        </authorList>
    </citation>
    <scope>NUCLEOTIDE SEQUENCE [LARGE SCALE GENOMIC DNA]</scope>
    <source>
        <strain evidence="10 11">22II1-22F33</strain>
    </source>
</reference>
<dbReference type="CDD" id="cd06261">
    <property type="entry name" value="TM_PBP2"/>
    <property type="match status" value="1"/>
</dbReference>
<dbReference type="InterPro" id="IPR050809">
    <property type="entry name" value="UgpAE/MalFG_permease"/>
</dbReference>
<evidence type="ECO:0000256" key="5">
    <source>
        <dbReference type="ARBA" id="ARBA00022692"/>
    </source>
</evidence>
<comment type="caution">
    <text evidence="10">The sequence shown here is derived from an EMBL/GenBank/DDBJ whole genome shotgun (WGS) entry which is preliminary data.</text>
</comment>
<evidence type="ECO:0000256" key="4">
    <source>
        <dbReference type="ARBA" id="ARBA00022475"/>
    </source>
</evidence>
<dbReference type="InterPro" id="IPR035906">
    <property type="entry name" value="MetI-like_sf"/>
</dbReference>
<keyword evidence="7" id="KW-0472">Membrane</keyword>
<evidence type="ECO:0000256" key="3">
    <source>
        <dbReference type="ARBA" id="ARBA00022448"/>
    </source>
</evidence>
<gene>
    <name evidence="10" type="ORF">ATO3_10505</name>
</gene>
<comment type="subcellular location">
    <subcellularLocation>
        <location evidence="1 8">Cell membrane</location>
        <topology evidence="1 8">Multi-pass membrane protein</topology>
    </subcellularLocation>
</comment>
<dbReference type="Pfam" id="PF00528">
    <property type="entry name" value="BPD_transp_1"/>
    <property type="match status" value="1"/>
</dbReference>
<keyword evidence="6" id="KW-1133">Transmembrane helix</keyword>
<evidence type="ECO:0000259" key="9">
    <source>
        <dbReference type="PROSITE" id="PS50928"/>
    </source>
</evidence>
<dbReference type="GO" id="GO:0055085">
    <property type="term" value="P:transmembrane transport"/>
    <property type="evidence" value="ECO:0007669"/>
    <property type="project" value="InterPro"/>
</dbReference>
<dbReference type="Proteomes" id="UP000215377">
    <property type="component" value="Unassembled WGS sequence"/>
</dbReference>
<evidence type="ECO:0000256" key="7">
    <source>
        <dbReference type="ARBA" id="ARBA00023136"/>
    </source>
</evidence>
<dbReference type="SUPFAM" id="SSF161098">
    <property type="entry name" value="MetI-like"/>
    <property type="match status" value="1"/>
</dbReference>
<dbReference type="PROSITE" id="PS50928">
    <property type="entry name" value="ABC_TM1"/>
    <property type="match status" value="1"/>
</dbReference>
<accession>A0A225NM37</accession>
<keyword evidence="11" id="KW-1185">Reference proteome</keyword>